<evidence type="ECO:0000256" key="8">
    <source>
        <dbReference type="SAM" id="MobiDB-lite"/>
    </source>
</evidence>
<comment type="similarity">
    <text evidence="2 7">Belongs to the sodium:solute symporter (SSF) (TC 2.A.21) family.</text>
</comment>
<dbReference type="Gene3D" id="1.20.1730.10">
    <property type="entry name" value="Sodium/glucose cotransporter"/>
    <property type="match status" value="1"/>
</dbReference>
<keyword evidence="3" id="KW-0813">Transport</keyword>
<dbReference type="OrthoDB" id="9789704at2"/>
<evidence type="ECO:0000256" key="9">
    <source>
        <dbReference type="SAM" id="Phobius"/>
    </source>
</evidence>
<evidence type="ECO:0000313" key="11">
    <source>
        <dbReference type="Proteomes" id="UP000008366"/>
    </source>
</evidence>
<feature type="transmembrane region" description="Helical" evidence="9">
    <location>
        <begin position="150"/>
        <end position="172"/>
    </location>
</feature>
<dbReference type="PANTHER" id="PTHR48086:SF7">
    <property type="entry name" value="SODIUM-SOLUTE SYMPORTER-RELATED"/>
    <property type="match status" value="1"/>
</dbReference>
<dbReference type="Proteomes" id="UP000008366">
    <property type="component" value="Unassembled WGS sequence"/>
</dbReference>
<dbReference type="PROSITE" id="PS50283">
    <property type="entry name" value="NA_SOLUT_SYMP_3"/>
    <property type="match status" value="1"/>
</dbReference>
<feature type="transmembrane region" description="Helical" evidence="9">
    <location>
        <begin position="184"/>
        <end position="205"/>
    </location>
</feature>
<comment type="subcellular location">
    <subcellularLocation>
        <location evidence="1">Membrane</location>
        <topology evidence="1">Multi-pass membrane protein</topology>
    </subcellularLocation>
</comment>
<name>K6WZ24_9MICO</name>
<evidence type="ECO:0000256" key="3">
    <source>
        <dbReference type="ARBA" id="ARBA00022448"/>
    </source>
</evidence>
<feature type="transmembrane region" description="Helical" evidence="9">
    <location>
        <begin position="71"/>
        <end position="94"/>
    </location>
</feature>
<evidence type="ECO:0000256" key="4">
    <source>
        <dbReference type="ARBA" id="ARBA00022692"/>
    </source>
</evidence>
<protein>
    <submittedName>
        <fullName evidence="10">Putative sodium/solute symporter</fullName>
    </submittedName>
</protein>
<evidence type="ECO:0000313" key="10">
    <source>
        <dbReference type="EMBL" id="GAB97332.1"/>
    </source>
</evidence>
<dbReference type="PANTHER" id="PTHR48086">
    <property type="entry name" value="SODIUM/PROLINE SYMPORTER-RELATED"/>
    <property type="match status" value="1"/>
</dbReference>
<feature type="transmembrane region" description="Helical" evidence="9">
    <location>
        <begin position="43"/>
        <end position="65"/>
    </location>
</feature>
<feature type="transmembrane region" description="Helical" evidence="9">
    <location>
        <begin position="217"/>
        <end position="236"/>
    </location>
</feature>
<evidence type="ECO:0000256" key="1">
    <source>
        <dbReference type="ARBA" id="ARBA00004141"/>
    </source>
</evidence>
<evidence type="ECO:0000256" key="2">
    <source>
        <dbReference type="ARBA" id="ARBA00006434"/>
    </source>
</evidence>
<feature type="transmembrane region" description="Helical" evidence="9">
    <location>
        <begin position="292"/>
        <end position="315"/>
    </location>
</feature>
<feature type="region of interest" description="Disordered" evidence="8">
    <location>
        <begin position="436"/>
        <end position="496"/>
    </location>
</feature>
<dbReference type="InterPro" id="IPR038377">
    <property type="entry name" value="Na/Glc_symporter_sf"/>
</dbReference>
<dbReference type="GO" id="GO:0005886">
    <property type="term" value="C:plasma membrane"/>
    <property type="evidence" value="ECO:0007669"/>
    <property type="project" value="TreeGrafter"/>
</dbReference>
<dbReference type="EMBL" id="BAHD01000065">
    <property type="protein sequence ID" value="GAB97332.1"/>
    <property type="molecule type" value="Genomic_DNA"/>
</dbReference>
<keyword evidence="5 9" id="KW-1133">Transmembrane helix</keyword>
<reference evidence="10 11" key="1">
    <citation type="submission" date="2012-08" db="EMBL/GenBank/DDBJ databases">
        <title>Whole genome shotgun sequence of Kineosphaera limosa NBRC 100340.</title>
        <authorList>
            <person name="Yoshida I."/>
            <person name="Isaki S."/>
            <person name="Hosoyama A."/>
            <person name="Tsuchikane K."/>
            <person name="Katsumata H."/>
            <person name="Ando Y."/>
            <person name="Ohji S."/>
            <person name="Hamada M."/>
            <person name="Tamura T."/>
            <person name="Yamazoe A."/>
            <person name="Yamazaki S."/>
            <person name="Fujita N."/>
        </authorList>
    </citation>
    <scope>NUCLEOTIDE SEQUENCE [LARGE SCALE GENOMIC DNA]</scope>
    <source>
        <strain evidence="10 11">NBRC 100340</strain>
    </source>
</reference>
<dbReference type="RefSeq" id="WP_006593864.1">
    <property type="nucleotide sequence ID" value="NZ_BAHD01000065.1"/>
</dbReference>
<dbReference type="STRING" id="1184609.KILIM_065_00065"/>
<dbReference type="GO" id="GO:0022857">
    <property type="term" value="F:transmembrane transporter activity"/>
    <property type="evidence" value="ECO:0007669"/>
    <property type="project" value="InterPro"/>
</dbReference>
<dbReference type="InterPro" id="IPR050277">
    <property type="entry name" value="Sodium:Solute_Symporter"/>
</dbReference>
<dbReference type="Pfam" id="PF00474">
    <property type="entry name" value="SSF"/>
    <property type="match status" value="1"/>
</dbReference>
<comment type="caution">
    <text evidence="10">The sequence shown here is derived from an EMBL/GenBank/DDBJ whole genome shotgun (WGS) entry which is preliminary data.</text>
</comment>
<feature type="transmembrane region" description="Helical" evidence="9">
    <location>
        <begin position="115"/>
        <end position="135"/>
    </location>
</feature>
<evidence type="ECO:0000256" key="7">
    <source>
        <dbReference type="RuleBase" id="RU362091"/>
    </source>
</evidence>
<dbReference type="AlphaFoldDB" id="K6WZ24"/>
<organism evidence="10 11">
    <name type="scientific">Kineosphaera limosa NBRC 100340</name>
    <dbReference type="NCBI Taxonomy" id="1184609"/>
    <lineage>
        <taxon>Bacteria</taxon>
        <taxon>Bacillati</taxon>
        <taxon>Actinomycetota</taxon>
        <taxon>Actinomycetes</taxon>
        <taxon>Micrococcales</taxon>
        <taxon>Dermatophilaceae</taxon>
        <taxon>Kineosphaera</taxon>
    </lineage>
</organism>
<feature type="compositionally biased region" description="Basic residues" evidence="8">
    <location>
        <begin position="436"/>
        <end position="446"/>
    </location>
</feature>
<keyword evidence="6 9" id="KW-0472">Membrane</keyword>
<keyword evidence="11" id="KW-1185">Reference proteome</keyword>
<dbReference type="InterPro" id="IPR001734">
    <property type="entry name" value="Na/solute_symporter"/>
</dbReference>
<feature type="compositionally biased region" description="Basic residues" evidence="8">
    <location>
        <begin position="455"/>
        <end position="481"/>
    </location>
</feature>
<feature type="transmembrane region" description="Helical" evidence="9">
    <location>
        <begin position="257"/>
        <end position="280"/>
    </location>
</feature>
<dbReference type="eggNOG" id="COG0591">
    <property type="taxonomic scope" value="Bacteria"/>
</dbReference>
<feature type="transmembrane region" description="Helical" evidence="9">
    <location>
        <begin position="6"/>
        <end position="22"/>
    </location>
</feature>
<feature type="region of interest" description="Disordered" evidence="8">
    <location>
        <begin position="364"/>
        <end position="412"/>
    </location>
</feature>
<evidence type="ECO:0000256" key="5">
    <source>
        <dbReference type="ARBA" id="ARBA00022989"/>
    </source>
</evidence>
<accession>K6WZ24</accession>
<evidence type="ECO:0000256" key="6">
    <source>
        <dbReference type="ARBA" id="ARBA00023136"/>
    </source>
</evidence>
<sequence length="496" mass="53624">MTDKIVIILYLIVMTSAGYIGVKHSKSGTDFALAGRRLGPFMYTSAMSTVILGGTATVGGVSLGYQYGISGMMLVLMFSAGIAMIGLLFAGKLFRADVCTVPEALERRYGSMPRLMGAVIVVAYSVLVGATQIVAMRTVLEVVFDIPPTAAAFVGWIVVVVYSVAGGMWSITLTDVLQFTIKSVGIFLILLPLTVLNAGGIGGMREALPESFFSMTAIGWGTIGSYFLLFFFGFMVDQGNWQRLATARSVGVARWGAVTAGIYCALYGAAGALIGAAARVLMPALDTPDNAYAAAAALVLPAGVLGVVMAAAVAATMSTASGLLIGASTVLTRDVLRPLWGRPHDRGQPEPHRAVRQLCRLARHRARGRQHRRDRHRRRRHPGRRGLRAGHRRAVHAPLGHGRRRRLHRRRHGRVRHLHVHLRPLRERAGAVRHARQLPGLRHRLGGHAQASGGRLRRPPASRRPHGRPRAGARARPRAHPLTRPPCETSSTERTS</sequence>
<proteinExistence type="inferred from homology"/>
<gene>
    <name evidence="10" type="ORF">KILIM_065_00065</name>
</gene>
<keyword evidence="4 9" id="KW-0812">Transmembrane</keyword>